<evidence type="ECO:0000256" key="3">
    <source>
        <dbReference type="ARBA" id="ARBA00023163"/>
    </source>
</evidence>
<reference evidence="5 6" key="1">
    <citation type="submission" date="2021-03" db="EMBL/GenBank/DDBJ databases">
        <title>Genomic Encyclopedia of Type Strains, Phase IV (KMG-IV): sequencing the most valuable type-strain genomes for metagenomic binning, comparative biology and taxonomic classification.</title>
        <authorList>
            <person name="Goeker M."/>
        </authorList>
    </citation>
    <scope>NUCLEOTIDE SEQUENCE [LARGE SCALE GENOMIC DNA]</scope>
    <source>
        <strain evidence="5 6">DSM 24738</strain>
    </source>
</reference>
<comment type="caution">
    <text evidence="5">The sequence shown here is derived from an EMBL/GenBank/DDBJ whole genome shotgun (WGS) entry which is preliminary data.</text>
</comment>
<dbReference type="InterPro" id="IPR036390">
    <property type="entry name" value="WH_DNA-bd_sf"/>
</dbReference>
<gene>
    <name evidence="5" type="ORF">J2Z37_003272</name>
</gene>
<dbReference type="CDD" id="cd07377">
    <property type="entry name" value="WHTH_GntR"/>
    <property type="match status" value="1"/>
</dbReference>
<dbReference type="Gene3D" id="1.10.10.10">
    <property type="entry name" value="Winged helix-like DNA-binding domain superfamily/Winged helix DNA-binding domain"/>
    <property type="match status" value="1"/>
</dbReference>
<sequence>MDLNLSKTHKIIKMIQELIKERKLTTGERLPSERVLAELFQVNRSSIREAIQILTTLRMVETKVGSGVYIKDPNVEASIEWLYLQNSLGIGMNLQEIKDALEIRHVLEMYAIRKICLRQDDFGLRKFKKILNEQKAPNIDAKTANEIDRKFHLALAEASGNQLLVRLLNTLYDLSMDRRNKYFEDANRVKISFSHHEAIYNALNARDLTRAESLVALHVKEAQVVYGVENNF</sequence>
<dbReference type="PANTHER" id="PTHR43537">
    <property type="entry name" value="TRANSCRIPTIONAL REGULATOR, GNTR FAMILY"/>
    <property type="match status" value="1"/>
</dbReference>
<keyword evidence="1" id="KW-0805">Transcription regulation</keyword>
<organism evidence="5 6">
    <name type="scientific">Ammoniphilus resinae</name>
    <dbReference type="NCBI Taxonomy" id="861532"/>
    <lineage>
        <taxon>Bacteria</taxon>
        <taxon>Bacillati</taxon>
        <taxon>Bacillota</taxon>
        <taxon>Bacilli</taxon>
        <taxon>Bacillales</taxon>
        <taxon>Paenibacillaceae</taxon>
        <taxon>Aneurinibacillus group</taxon>
        <taxon>Ammoniphilus</taxon>
    </lineage>
</organism>
<dbReference type="PANTHER" id="PTHR43537:SF54">
    <property type="entry name" value="TRANSCRIPTIONAL REGULATOR, GNTR FAMILY"/>
    <property type="match status" value="1"/>
</dbReference>
<dbReference type="SUPFAM" id="SSF46785">
    <property type="entry name" value="Winged helix' DNA-binding domain"/>
    <property type="match status" value="1"/>
</dbReference>
<dbReference type="SUPFAM" id="SSF48008">
    <property type="entry name" value="GntR ligand-binding domain-like"/>
    <property type="match status" value="1"/>
</dbReference>
<feature type="domain" description="HTH gntR-type" evidence="4">
    <location>
        <begin position="5"/>
        <end position="73"/>
    </location>
</feature>
<dbReference type="SMART" id="SM00345">
    <property type="entry name" value="HTH_GNTR"/>
    <property type="match status" value="1"/>
</dbReference>
<dbReference type="EMBL" id="JAGGKT010000010">
    <property type="protein sequence ID" value="MBP1933259.1"/>
    <property type="molecule type" value="Genomic_DNA"/>
</dbReference>
<dbReference type="InterPro" id="IPR011711">
    <property type="entry name" value="GntR_C"/>
</dbReference>
<protein>
    <submittedName>
        <fullName evidence="5">DNA-binding FadR family transcriptional regulator</fullName>
    </submittedName>
</protein>
<keyword evidence="3" id="KW-0804">Transcription</keyword>
<evidence type="ECO:0000256" key="1">
    <source>
        <dbReference type="ARBA" id="ARBA00023015"/>
    </source>
</evidence>
<dbReference type="InterPro" id="IPR036388">
    <property type="entry name" value="WH-like_DNA-bd_sf"/>
</dbReference>
<dbReference type="SMART" id="SM00895">
    <property type="entry name" value="FCD"/>
    <property type="match status" value="1"/>
</dbReference>
<accession>A0ABS4GSK3</accession>
<dbReference type="Gene3D" id="1.20.120.530">
    <property type="entry name" value="GntR ligand-binding domain-like"/>
    <property type="match status" value="1"/>
</dbReference>
<evidence type="ECO:0000313" key="6">
    <source>
        <dbReference type="Proteomes" id="UP001519343"/>
    </source>
</evidence>
<dbReference type="InterPro" id="IPR008920">
    <property type="entry name" value="TF_FadR/GntR_C"/>
</dbReference>
<evidence type="ECO:0000259" key="4">
    <source>
        <dbReference type="PROSITE" id="PS50949"/>
    </source>
</evidence>
<dbReference type="GO" id="GO:0003677">
    <property type="term" value="F:DNA binding"/>
    <property type="evidence" value="ECO:0007669"/>
    <property type="project" value="UniProtKB-KW"/>
</dbReference>
<name>A0ABS4GSK3_9BACL</name>
<dbReference type="InterPro" id="IPR000524">
    <property type="entry name" value="Tscrpt_reg_HTH_GntR"/>
</dbReference>
<dbReference type="RefSeq" id="WP_209811273.1">
    <property type="nucleotide sequence ID" value="NZ_JAGGKT010000010.1"/>
</dbReference>
<dbReference type="PROSITE" id="PS50949">
    <property type="entry name" value="HTH_GNTR"/>
    <property type="match status" value="1"/>
</dbReference>
<keyword evidence="2 5" id="KW-0238">DNA-binding</keyword>
<proteinExistence type="predicted"/>
<dbReference type="PRINTS" id="PR00035">
    <property type="entry name" value="HTHGNTR"/>
</dbReference>
<dbReference type="Pfam" id="PF07729">
    <property type="entry name" value="FCD"/>
    <property type="match status" value="1"/>
</dbReference>
<keyword evidence="6" id="KW-1185">Reference proteome</keyword>
<dbReference type="Pfam" id="PF00392">
    <property type="entry name" value="GntR"/>
    <property type="match status" value="1"/>
</dbReference>
<evidence type="ECO:0000256" key="2">
    <source>
        <dbReference type="ARBA" id="ARBA00023125"/>
    </source>
</evidence>
<evidence type="ECO:0000313" key="5">
    <source>
        <dbReference type="EMBL" id="MBP1933259.1"/>
    </source>
</evidence>
<dbReference type="Proteomes" id="UP001519343">
    <property type="component" value="Unassembled WGS sequence"/>
</dbReference>